<evidence type="ECO:0000256" key="8">
    <source>
        <dbReference type="PROSITE-ProRule" id="PRU00290"/>
    </source>
</evidence>
<evidence type="ECO:0000256" key="6">
    <source>
        <dbReference type="ARBA" id="ARBA00023136"/>
    </source>
</evidence>
<dbReference type="InterPro" id="IPR001388">
    <property type="entry name" value="Synaptobrevin-like"/>
</dbReference>
<dbReference type="PROSITE" id="PS50859">
    <property type="entry name" value="LONGIN"/>
    <property type="match status" value="1"/>
</dbReference>
<keyword evidence="6 9" id="KW-0472">Membrane</keyword>
<evidence type="ECO:0000256" key="7">
    <source>
        <dbReference type="ARBA" id="ARBA00046280"/>
    </source>
</evidence>
<evidence type="ECO:0000256" key="5">
    <source>
        <dbReference type="ARBA" id="ARBA00022989"/>
    </source>
</evidence>
<comment type="similarity">
    <text evidence="1">Belongs to the synaptobrevin family.</text>
</comment>
<proteinExistence type="inferred from homology"/>
<keyword evidence="8" id="KW-0175">Coiled coil</keyword>
<dbReference type="EMBL" id="HBIO01017452">
    <property type="protein sequence ID" value="CAE0468555.1"/>
    <property type="molecule type" value="Transcribed_RNA"/>
</dbReference>
<dbReference type="InterPro" id="IPR011012">
    <property type="entry name" value="Longin-like_dom_sf"/>
</dbReference>
<dbReference type="InterPro" id="IPR051097">
    <property type="entry name" value="Synaptobrevin-like_transport"/>
</dbReference>
<evidence type="ECO:0000256" key="9">
    <source>
        <dbReference type="SAM" id="Phobius"/>
    </source>
</evidence>
<dbReference type="PRINTS" id="PR00219">
    <property type="entry name" value="SYNAPTOBREVN"/>
</dbReference>
<dbReference type="SUPFAM" id="SSF64356">
    <property type="entry name" value="SNARE-like"/>
    <property type="match status" value="1"/>
</dbReference>
<evidence type="ECO:0000259" key="11">
    <source>
        <dbReference type="PROSITE" id="PS50892"/>
    </source>
</evidence>
<dbReference type="GO" id="GO:0015031">
    <property type="term" value="P:protein transport"/>
    <property type="evidence" value="ECO:0007669"/>
    <property type="project" value="UniProtKB-KW"/>
</dbReference>
<evidence type="ECO:0000256" key="1">
    <source>
        <dbReference type="ARBA" id="ARBA00008025"/>
    </source>
</evidence>
<dbReference type="InterPro" id="IPR010908">
    <property type="entry name" value="Longin_dom"/>
</dbReference>
<dbReference type="GO" id="GO:0012505">
    <property type="term" value="C:endomembrane system"/>
    <property type="evidence" value="ECO:0007669"/>
    <property type="project" value="UniProtKB-SubCell"/>
</dbReference>
<dbReference type="PANTHER" id="PTHR21136:SF168">
    <property type="entry name" value="VESICLE-ASSOCIATED MEMBRANE PROTEIN 9"/>
    <property type="match status" value="1"/>
</dbReference>
<dbReference type="PROSITE" id="PS50892">
    <property type="entry name" value="V_SNARE"/>
    <property type="match status" value="1"/>
</dbReference>
<dbReference type="GO" id="GO:0005737">
    <property type="term" value="C:cytoplasm"/>
    <property type="evidence" value="ECO:0007669"/>
    <property type="project" value="UniProtKB-ARBA"/>
</dbReference>
<evidence type="ECO:0000256" key="3">
    <source>
        <dbReference type="ARBA" id="ARBA00022692"/>
    </source>
</evidence>
<sequence length="265" mass="28489">MTDNKIRCALVFRIDAAVGSTSGVTLLAKYDFSSDYEAHSGAATEGTLYAGRGNYGEAVSMVIKNDPPGVAEVGKVGGFKVVQSDAHQVVYGGDSDGLCLAVVTGLRYPSRVATQMLTECYGEYSTKMGDEIKDAATNSLNRKSKPILTKFCKKYDDVNNVDKASALIGKVDGVKVQMQDNIATMLQNMEQTEAISDQANQLNEQASVFKKQSTDLKRQMKCKNLKMTIIVAVLVLGILLVILLPLISKAKKASSDAENDDGTNP</sequence>
<dbReference type="GO" id="GO:0016020">
    <property type="term" value="C:membrane"/>
    <property type="evidence" value="ECO:0007669"/>
    <property type="project" value="InterPro"/>
</dbReference>
<feature type="domain" description="V-SNARE coiled-coil homology" evidence="11">
    <location>
        <begin position="163"/>
        <end position="223"/>
    </location>
</feature>
<feature type="domain" description="Longin" evidence="10">
    <location>
        <begin position="10"/>
        <end position="148"/>
    </location>
</feature>
<dbReference type="CDD" id="cd15843">
    <property type="entry name" value="R-SNARE"/>
    <property type="match status" value="1"/>
</dbReference>
<keyword evidence="3 9" id="KW-0812">Transmembrane</keyword>
<evidence type="ECO:0000256" key="2">
    <source>
        <dbReference type="ARBA" id="ARBA00022448"/>
    </source>
</evidence>
<evidence type="ECO:0008006" key="13">
    <source>
        <dbReference type="Google" id="ProtNLM"/>
    </source>
</evidence>
<dbReference type="CDD" id="cd14824">
    <property type="entry name" value="Longin"/>
    <property type="match status" value="1"/>
</dbReference>
<protein>
    <recommendedName>
        <fullName evidence="13">V-SNARE coiled-coil homology domain-containing protein</fullName>
    </recommendedName>
</protein>
<evidence type="ECO:0000259" key="10">
    <source>
        <dbReference type="PROSITE" id="PS50859"/>
    </source>
</evidence>
<gene>
    <name evidence="12" type="ORF">CDEB00056_LOCUS13408</name>
</gene>
<reference evidence="12" key="1">
    <citation type="submission" date="2021-01" db="EMBL/GenBank/DDBJ databases">
        <authorList>
            <person name="Corre E."/>
            <person name="Pelletier E."/>
            <person name="Niang G."/>
            <person name="Scheremetjew M."/>
            <person name="Finn R."/>
            <person name="Kale V."/>
            <person name="Holt S."/>
            <person name="Cochrane G."/>
            <person name="Meng A."/>
            <person name="Brown T."/>
            <person name="Cohen L."/>
        </authorList>
    </citation>
    <scope>NUCLEOTIDE SEQUENCE</scope>
    <source>
        <strain evidence="12">MM31A-1</strain>
    </source>
</reference>
<accession>A0A7S3Q7P0</accession>
<keyword evidence="2" id="KW-0813">Transport</keyword>
<feature type="transmembrane region" description="Helical" evidence="9">
    <location>
        <begin position="227"/>
        <end position="247"/>
    </location>
</feature>
<dbReference type="AlphaFoldDB" id="A0A7S3Q7P0"/>
<dbReference type="Pfam" id="PF00957">
    <property type="entry name" value="Synaptobrevin"/>
    <property type="match status" value="1"/>
</dbReference>
<evidence type="ECO:0000256" key="4">
    <source>
        <dbReference type="ARBA" id="ARBA00022927"/>
    </source>
</evidence>
<comment type="subcellular location">
    <subcellularLocation>
        <location evidence="7">Endomembrane system</location>
        <topology evidence="7">Single-pass type IV membrane protein</topology>
    </subcellularLocation>
</comment>
<organism evidence="12">
    <name type="scientific">Chaetoceros debilis</name>
    <dbReference type="NCBI Taxonomy" id="122233"/>
    <lineage>
        <taxon>Eukaryota</taxon>
        <taxon>Sar</taxon>
        <taxon>Stramenopiles</taxon>
        <taxon>Ochrophyta</taxon>
        <taxon>Bacillariophyta</taxon>
        <taxon>Coscinodiscophyceae</taxon>
        <taxon>Chaetocerotophycidae</taxon>
        <taxon>Chaetocerotales</taxon>
        <taxon>Chaetocerotaceae</taxon>
        <taxon>Chaetoceros</taxon>
    </lineage>
</organism>
<dbReference type="Gene3D" id="1.20.5.110">
    <property type="match status" value="1"/>
</dbReference>
<keyword evidence="4" id="KW-0653">Protein transport</keyword>
<dbReference type="GO" id="GO:0016192">
    <property type="term" value="P:vesicle-mediated transport"/>
    <property type="evidence" value="ECO:0007669"/>
    <property type="project" value="InterPro"/>
</dbReference>
<dbReference type="InterPro" id="IPR042855">
    <property type="entry name" value="V_SNARE_CC"/>
</dbReference>
<evidence type="ECO:0000313" key="12">
    <source>
        <dbReference type="EMBL" id="CAE0468555.1"/>
    </source>
</evidence>
<dbReference type="PANTHER" id="PTHR21136">
    <property type="entry name" value="SNARE PROTEINS"/>
    <property type="match status" value="1"/>
</dbReference>
<dbReference type="Gene3D" id="3.30.450.50">
    <property type="entry name" value="Longin domain"/>
    <property type="match status" value="1"/>
</dbReference>
<dbReference type="SUPFAM" id="SSF58038">
    <property type="entry name" value="SNARE fusion complex"/>
    <property type="match status" value="1"/>
</dbReference>
<name>A0A7S3Q7P0_9STRA</name>
<keyword evidence="5 9" id="KW-1133">Transmembrane helix</keyword>